<feature type="compositionally biased region" description="Polar residues" evidence="5">
    <location>
        <begin position="35"/>
        <end position="44"/>
    </location>
</feature>
<dbReference type="FunFam" id="1.20.1740.10:FF:000025">
    <property type="entry name" value="High-affinity methionine permease"/>
    <property type="match status" value="1"/>
</dbReference>
<keyword evidence="2 6" id="KW-0812">Transmembrane</keyword>
<feature type="transmembrane region" description="Helical" evidence="6">
    <location>
        <begin position="207"/>
        <end position="228"/>
    </location>
</feature>
<dbReference type="Proteomes" id="UP000799772">
    <property type="component" value="Unassembled WGS sequence"/>
</dbReference>
<reference evidence="7" key="1">
    <citation type="journal article" date="2020" name="Stud. Mycol.">
        <title>101 Dothideomycetes genomes: a test case for predicting lifestyles and emergence of pathogens.</title>
        <authorList>
            <person name="Haridas S."/>
            <person name="Albert R."/>
            <person name="Binder M."/>
            <person name="Bloem J."/>
            <person name="Labutti K."/>
            <person name="Salamov A."/>
            <person name="Andreopoulos B."/>
            <person name="Baker S."/>
            <person name="Barry K."/>
            <person name="Bills G."/>
            <person name="Bluhm B."/>
            <person name="Cannon C."/>
            <person name="Castanera R."/>
            <person name="Culley D."/>
            <person name="Daum C."/>
            <person name="Ezra D."/>
            <person name="Gonzalez J."/>
            <person name="Henrissat B."/>
            <person name="Kuo A."/>
            <person name="Liang C."/>
            <person name="Lipzen A."/>
            <person name="Lutzoni F."/>
            <person name="Magnuson J."/>
            <person name="Mondo S."/>
            <person name="Nolan M."/>
            <person name="Ohm R."/>
            <person name="Pangilinan J."/>
            <person name="Park H.-J."/>
            <person name="Ramirez L."/>
            <person name="Alfaro M."/>
            <person name="Sun H."/>
            <person name="Tritt A."/>
            <person name="Yoshinaga Y."/>
            <person name="Zwiers L.-H."/>
            <person name="Turgeon B."/>
            <person name="Goodwin S."/>
            <person name="Spatafora J."/>
            <person name="Crous P."/>
            <person name="Grigoriev I."/>
        </authorList>
    </citation>
    <scope>NUCLEOTIDE SEQUENCE</scope>
    <source>
        <strain evidence="7">CBS 133067</strain>
    </source>
</reference>
<protein>
    <recommendedName>
        <fullName evidence="9">Amino acid transporter</fullName>
    </recommendedName>
</protein>
<dbReference type="EMBL" id="ML978131">
    <property type="protein sequence ID" value="KAF2095528.1"/>
    <property type="molecule type" value="Genomic_DNA"/>
</dbReference>
<evidence type="ECO:0000256" key="5">
    <source>
        <dbReference type="SAM" id="MobiDB-lite"/>
    </source>
</evidence>
<evidence type="ECO:0000313" key="8">
    <source>
        <dbReference type="Proteomes" id="UP000799772"/>
    </source>
</evidence>
<comment type="subcellular location">
    <subcellularLocation>
        <location evidence="1">Membrane</location>
        <topology evidence="1">Multi-pass membrane protein</topology>
    </subcellularLocation>
</comment>
<dbReference type="Gene3D" id="1.20.1740.10">
    <property type="entry name" value="Amino acid/polyamine transporter I"/>
    <property type="match status" value="1"/>
</dbReference>
<evidence type="ECO:0008006" key="9">
    <source>
        <dbReference type="Google" id="ProtNLM"/>
    </source>
</evidence>
<evidence type="ECO:0000256" key="4">
    <source>
        <dbReference type="ARBA" id="ARBA00023136"/>
    </source>
</evidence>
<dbReference type="PANTHER" id="PTHR11785">
    <property type="entry name" value="AMINO ACID TRANSPORTER"/>
    <property type="match status" value="1"/>
</dbReference>
<feature type="transmembrane region" description="Helical" evidence="6">
    <location>
        <begin position="434"/>
        <end position="455"/>
    </location>
</feature>
<dbReference type="InterPro" id="IPR050598">
    <property type="entry name" value="AminoAcid_Transporter"/>
</dbReference>
<sequence length="621" mass="68143">MPYGAAPSKKNKSRQAEPLLSDYLQSDSSLEAGDQEQTPATSRLLSKHDAPLTSPFPKPEYHKHSPYATDGQHPAELNTIPEASPLGRNLKWSSAYLLIISRVIGSGIFATPGVIVHSVGSVGLSLLLWLLGAVVAACGLAVSLELGCMLPRSGGEKVYLEFIYNHPRFLASTAVAVQAVLLGFTASNCIVFGKYLLFAFDIEPTEFAQRACALGLLAVVTVLHGCFLRTGIAIQNALGWIKLVVVAFMAIAGISVLIFRPTATAHHHHHHHAHITHHDLMMTPSPFTSWAALWAGSNWSFGTLATSFFKISFAYSGYDNVNNVLDEVKDPVRTLKTAAPAALITIFIFYFLLNVAYFVVVPVEDIKKSGELIAALFFERVFGEGAGGRVLPILIALSAAGAVMVSTFTQARVNQQIARQGFLPFSRFLSSSKPFNAPLGGLLVHFIPSMLVITLPPQGEVYSFILETKGYPAQFTSLAICAGLLWLRSKRPDLQRPFKAWRGAVWLIICLSVALMAAPFFPPQKGKEEFSFWYGTYAVVGIGIMLFAVLYWYIWIVLVPKLSGYKVEEEMDVLDDGTSITSLVKPRFESESGPRVAVSDFMREDRNLELWSGRHEMLIFI</sequence>
<dbReference type="InterPro" id="IPR002293">
    <property type="entry name" value="AA/rel_permease1"/>
</dbReference>
<dbReference type="AlphaFoldDB" id="A0A9P4I9U7"/>
<feature type="transmembrane region" description="Helical" evidence="6">
    <location>
        <begin position="240"/>
        <end position="259"/>
    </location>
</feature>
<evidence type="ECO:0000256" key="2">
    <source>
        <dbReference type="ARBA" id="ARBA00022692"/>
    </source>
</evidence>
<feature type="transmembrane region" description="Helical" evidence="6">
    <location>
        <begin position="126"/>
        <end position="148"/>
    </location>
</feature>
<name>A0A9P4I9U7_9PEZI</name>
<feature type="transmembrane region" description="Helical" evidence="6">
    <location>
        <begin position="339"/>
        <end position="360"/>
    </location>
</feature>
<dbReference type="OrthoDB" id="5982228at2759"/>
<keyword evidence="3 6" id="KW-1133">Transmembrane helix</keyword>
<dbReference type="Pfam" id="PF13520">
    <property type="entry name" value="AA_permease_2"/>
    <property type="match status" value="1"/>
</dbReference>
<evidence type="ECO:0000256" key="6">
    <source>
        <dbReference type="SAM" id="Phobius"/>
    </source>
</evidence>
<dbReference type="GO" id="GO:0016020">
    <property type="term" value="C:membrane"/>
    <property type="evidence" value="ECO:0007669"/>
    <property type="project" value="UniProtKB-SubCell"/>
</dbReference>
<feature type="region of interest" description="Disordered" evidence="5">
    <location>
        <begin position="1"/>
        <end position="80"/>
    </location>
</feature>
<feature type="transmembrane region" description="Helical" evidence="6">
    <location>
        <begin position="533"/>
        <end position="558"/>
    </location>
</feature>
<evidence type="ECO:0000313" key="7">
    <source>
        <dbReference type="EMBL" id="KAF2095528.1"/>
    </source>
</evidence>
<feature type="transmembrane region" description="Helical" evidence="6">
    <location>
        <begin position="95"/>
        <end position="120"/>
    </location>
</feature>
<organism evidence="7 8">
    <name type="scientific">Rhizodiscina lignyota</name>
    <dbReference type="NCBI Taxonomy" id="1504668"/>
    <lineage>
        <taxon>Eukaryota</taxon>
        <taxon>Fungi</taxon>
        <taxon>Dikarya</taxon>
        <taxon>Ascomycota</taxon>
        <taxon>Pezizomycotina</taxon>
        <taxon>Dothideomycetes</taxon>
        <taxon>Pleosporomycetidae</taxon>
        <taxon>Aulographales</taxon>
        <taxon>Rhizodiscinaceae</taxon>
        <taxon>Rhizodiscina</taxon>
    </lineage>
</organism>
<gene>
    <name evidence="7" type="ORF">NA57DRAFT_67910</name>
</gene>
<evidence type="ECO:0000256" key="3">
    <source>
        <dbReference type="ARBA" id="ARBA00022989"/>
    </source>
</evidence>
<keyword evidence="4 6" id="KW-0472">Membrane</keyword>
<dbReference type="PANTHER" id="PTHR11785:SF532">
    <property type="entry name" value="TRANSPORTER, PUTATIVE (EUROFUNG)-RELATED"/>
    <property type="match status" value="1"/>
</dbReference>
<comment type="caution">
    <text evidence="7">The sequence shown here is derived from an EMBL/GenBank/DDBJ whole genome shotgun (WGS) entry which is preliminary data.</text>
</comment>
<feature type="compositionally biased region" description="Low complexity" evidence="5">
    <location>
        <begin position="19"/>
        <end position="30"/>
    </location>
</feature>
<feature type="transmembrane region" description="Helical" evidence="6">
    <location>
        <begin position="471"/>
        <end position="488"/>
    </location>
</feature>
<evidence type="ECO:0000256" key="1">
    <source>
        <dbReference type="ARBA" id="ARBA00004141"/>
    </source>
</evidence>
<accession>A0A9P4I9U7</accession>
<proteinExistence type="predicted"/>
<feature type="transmembrane region" description="Helical" evidence="6">
    <location>
        <begin position="500"/>
        <end position="521"/>
    </location>
</feature>
<feature type="transmembrane region" description="Helical" evidence="6">
    <location>
        <begin position="390"/>
        <end position="413"/>
    </location>
</feature>
<keyword evidence="8" id="KW-1185">Reference proteome</keyword>
<dbReference type="GO" id="GO:0015179">
    <property type="term" value="F:L-amino acid transmembrane transporter activity"/>
    <property type="evidence" value="ECO:0007669"/>
    <property type="project" value="TreeGrafter"/>
</dbReference>
<feature type="transmembrane region" description="Helical" evidence="6">
    <location>
        <begin position="169"/>
        <end position="195"/>
    </location>
</feature>